<feature type="compositionally biased region" description="Low complexity" evidence="1">
    <location>
        <begin position="59"/>
        <end position="71"/>
    </location>
</feature>
<dbReference type="EMBL" id="CADCWF010000279">
    <property type="protein sequence ID" value="CAA9574222.1"/>
    <property type="molecule type" value="Genomic_DNA"/>
</dbReference>
<evidence type="ECO:0000256" key="1">
    <source>
        <dbReference type="SAM" id="MobiDB-lite"/>
    </source>
</evidence>
<sequence length="91" mass="9990">CARTRFGSSPTARLFSLPSYGSCFTSGKTGASGSPSTETASGCRLFAAHTPWQRSWARSPATRACRSTSTTRSRRRWPTRWRRSTSRPSTG</sequence>
<feature type="non-terminal residue" evidence="2">
    <location>
        <position position="91"/>
    </location>
</feature>
<organism evidence="2">
    <name type="scientific">uncultured Thermomicrobiales bacterium</name>
    <dbReference type="NCBI Taxonomy" id="1645740"/>
    <lineage>
        <taxon>Bacteria</taxon>
        <taxon>Pseudomonadati</taxon>
        <taxon>Thermomicrobiota</taxon>
        <taxon>Thermomicrobia</taxon>
        <taxon>Thermomicrobiales</taxon>
        <taxon>environmental samples</taxon>
    </lineage>
</organism>
<feature type="compositionally biased region" description="Basic residues" evidence="1">
    <location>
        <begin position="72"/>
        <end position="85"/>
    </location>
</feature>
<evidence type="ECO:0000313" key="2">
    <source>
        <dbReference type="EMBL" id="CAA9574222.1"/>
    </source>
</evidence>
<reference evidence="2" key="1">
    <citation type="submission" date="2020-02" db="EMBL/GenBank/DDBJ databases">
        <authorList>
            <person name="Meier V. D."/>
        </authorList>
    </citation>
    <scope>NUCLEOTIDE SEQUENCE</scope>
    <source>
        <strain evidence="2">AVDCRST_MAG59</strain>
    </source>
</reference>
<protein>
    <submittedName>
        <fullName evidence="2">Uncharacterized protein</fullName>
    </submittedName>
</protein>
<name>A0A6J4VEP6_9BACT</name>
<feature type="region of interest" description="Disordered" evidence="1">
    <location>
        <begin position="59"/>
        <end position="91"/>
    </location>
</feature>
<gene>
    <name evidence="2" type="ORF">AVDCRST_MAG59-3901</name>
</gene>
<dbReference type="AlphaFoldDB" id="A0A6J4VEP6"/>
<accession>A0A6J4VEP6</accession>
<proteinExistence type="predicted"/>
<feature type="non-terminal residue" evidence="2">
    <location>
        <position position="1"/>
    </location>
</feature>